<evidence type="ECO:0000259" key="1">
    <source>
        <dbReference type="PROSITE" id="PS50181"/>
    </source>
</evidence>
<dbReference type="EMBL" id="LKCW01000221">
    <property type="protein sequence ID" value="KPM36034.1"/>
    <property type="molecule type" value="Genomic_DNA"/>
</dbReference>
<dbReference type="SUPFAM" id="SSF81383">
    <property type="entry name" value="F-box domain"/>
    <property type="match status" value="1"/>
</dbReference>
<name>A0A0P7B6Z8_9HYPO</name>
<dbReference type="OrthoDB" id="165382at2759"/>
<dbReference type="Pfam" id="PF00646">
    <property type="entry name" value="F-box"/>
    <property type="match status" value="1"/>
</dbReference>
<reference evidence="2 3" key="1">
    <citation type="submission" date="2015-09" db="EMBL/GenBank/DDBJ databases">
        <title>Draft genome of a European isolate of the apple canker pathogen Neonectria ditissima.</title>
        <authorList>
            <person name="Gomez-Cortecero A."/>
            <person name="Harrison R.J."/>
            <person name="Armitage A.D."/>
        </authorList>
    </citation>
    <scope>NUCLEOTIDE SEQUENCE [LARGE SCALE GENOMIC DNA]</scope>
    <source>
        <strain evidence="2 3">R09/05</strain>
    </source>
</reference>
<protein>
    <recommendedName>
        <fullName evidence="1">F-box domain-containing protein</fullName>
    </recommendedName>
</protein>
<feature type="domain" description="F-box" evidence="1">
    <location>
        <begin position="51"/>
        <end position="97"/>
    </location>
</feature>
<evidence type="ECO:0000313" key="3">
    <source>
        <dbReference type="Proteomes" id="UP000050424"/>
    </source>
</evidence>
<organism evidence="2 3">
    <name type="scientific">Neonectria ditissima</name>
    <dbReference type="NCBI Taxonomy" id="78410"/>
    <lineage>
        <taxon>Eukaryota</taxon>
        <taxon>Fungi</taxon>
        <taxon>Dikarya</taxon>
        <taxon>Ascomycota</taxon>
        <taxon>Pezizomycotina</taxon>
        <taxon>Sordariomycetes</taxon>
        <taxon>Hypocreomycetidae</taxon>
        <taxon>Hypocreales</taxon>
        <taxon>Nectriaceae</taxon>
        <taxon>Neonectria</taxon>
    </lineage>
</organism>
<dbReference type="InterPro" id="IPR036047">
    <property type="entry name" value="F-box-like_dom_sf"/>
</dbReference>
<comment type="caution">
    <text evidence="2">The sequence shown here is derived from an EMBL/GenBank/DDBJ whole genome shotgun (WGS) entry which is preliminary data.</text>
</comment>
<evidence type="ECO:0000313" key="2">
    <source>
        <dbReference type="EMBL" id="KPM36034.1"/>
    </source>
</evidence>
<dbReference type="AlphaFoldDB" id="A0A0P7B6Z8"/>
<dbReference type="Proteomes" id="UP000050424">
    <property type="component" value="Unassembled WGS sequence"/>
</dbReference>
<proteinExistence type="predicted"/>
<gene>
    <name evidence="2" type="ORF">AK830_g10542</name>
</gene>
<sequence length="343" mass="38836">MESDSILRVCAYHRSDFDLVVVRSPPHEMQPVRESLTTPFKTSVSTPQSGLGILNRLPPEILLMLLRNLDLLSYFRFRQINRRARALSTGLSEYQLVAMHAMEAFRGLLRSQLAQRFTLVHLYSQLITPYCSICGEFGTSLFLPTASRCCFCCVKSSPDTQMISIHKLGSLTSIPTSQLRKLLRPITLRTVDGLYSMVEEFVTPPSFLVAQMQATAVLRSHDLLSTDSASALETRDEKRDQRFMAVTAFPYYDLKSREVDTGVSCKGCHIRLRTLFNFNQRKQQFKDRDSVFSRSSFSSHFSQCDQAQALWAQSKDGAICVGEPGFIRQGGYIDKENLFGVPR</sequence>
<dbReference type="PROSITE" id="PS50181">
    <property type="entry name" value="FBOX"/>
    <property type="match status" value="1"/>
</dbReference>
<dbReference type="InterPro" id="IPR001810">
    <property type="entry name" value="F-box_dom"/>
</dbReference>
<keyword evidence="3" id="KW-1185">Reference proteome</keyword>
<dbReference type="STRING" id="78410.A0A0P7B6Z8"/>
<accession>A0A0P7B6Z8</accession>